<evidence type="ECO:0000313" key="2">
    <source>
        <dbReference type="Proteomes" id="UP000050761"/>
    </source>
</evidence>
<gene>
    <name evidence="1" type="ORF">HPBE_LOCUS25126</name>
</gene>
<name>A0A183GR07_HELPZ</name>
<dbReference type="Proteomes" id="UP000050761">
    <property type="component" value="Unassembled WGS sequence"/>
</dbReference>
<reference evidence="3" key="2">
    <citation type="submission" date="2019-09" db="UniProtKB">
        <authorList>
            <consortium name="WormBaseParasite"/>
        </authorList>
    </citation>
    <scope>IDENTIFICATION</scope>
</reference>
<dbReference type="EMBL" id="UZAH01037385">
    <property type="protein sequence ID" value="VDP49220.1"/>
    <property type="molecule type" value="Genomic_DNA"/>
</dbReference>
<organism evidence="2 3">
    <name type="scientific">Heligmosomoides polygyrus</name>
    <name type="common">Parasitic roundworm</name>
    <dbReference type="NCBI Taxonomy" id="6339"/>
    <lineage>
        <taxon>Eukaryota</taxon>
        <taxon>Metazoa</taxon>
        <taxon>Ecdysozoa</taxon>
        <taxon>Nematoda</taxon>
        <taxon>Chromadorea</taxon>
        <taxon>Rhabditida</taxon>
        <taxon>Rhabditina</taxon>
        <taxon>Rhabditomorpha</taxon>
        <taxon>Strongyloidea</taxon>
        <taxon>Heligmosomidae</taxon>
        <taxon>Heligmosomoides</taxon>
    </lineage>
</organism>
<keyword evidence="2" id="KW-1185">Reference proteome</keyword>
<dbReference type="WBParaSite" id="HPBE_0002512701-mRNA-1">
    <property type="protein sequence ID" value="HPBE_0002512701-mRNA-1"/>
    <property type="gene ID" value="HPBE_0002512701"/>
</dbReference>
<proteinExistence type="predicted"/>
<evidence type="ECO:0000313" key="1">
    <source>
        <dbReference type="EMBL" id="VDP49220.1"/>
    </source>
</evidence>
<accession>A0A183GR07</accession>
<accession>A0A3P8E221</accession>
<sequence length="71" mass="7247">MKPVLSADHVASSPTAPSRKLGSFVAGALSGAVASPIGPPSHIPPLSALSSASISNEFLRHVFNVDHSFLI</sequence>
<evidence type="ECO:0000313" key="3">
    <source>
        <dbReference type="WBParaSite" id="HPBE_0002512701-mRNA-1"/>
    </source>
</evidence>
<reference evidence="1 2" key="1">
    <citation type="submission" date="2018-11" db="EMBL/GenBank/DDBJ databases">
        <authorList>
            <consortium name="Pathogen Informatics"/>
        </authorList>
    </citation>
    <scope>NUCLEOTIDE SEQUENCE [LARGE SCALE GENOMIC DNA]</scope>
</reference>
<protein>
    <submittedName>
        <fullName evidence="3">Secreted protein</fullName>
    </submittedName>
</protein>
<dbReference type="AlphaFoldDB" id="A0A183GR07"/>